<organism evidence="1 2">
    <name type="scientific">Cercophora newfieldiana</name>
    <dbReference type="NCBI Taxonomy" id="92897"/>
    <lineage>
        <taxon>Eukaryota</taxon>
        <taxon>Fungi</taxon>
        <taxon>Dikarya</taxon>
        <taxon>Ascomycota</taxon>
        <taxon>Pezizomycotina</taxon>
        <taxon>Sordariomycetes</taxon>
        <taxon>Sordariomycetidae</taxon>
        <taxon>Sordariales</taxon>
        <taxon>Lasiosphaeriaceae</taxon>
        <taxon>Cercophora</taxon>
    </lineage>
</organism>
<accession>A0AA39Y3W2</accession>
<dbReference type="Proteomes" id="UP001174936">
    <property type="component" value="Unassembled WGS sequence"/>
</dbReference>
<gene>
    <name evidence="1" type="ORF">B0T16DRAFT_390062</name>
</gene>
<dbReference type="AlphaFoldDB" id="A0AA39Y3W2"/>
<reference evidence="1" key="1">
    <citation type="submission" date="2023-06" db="EMBL/GenBank/DDBJ databases">
        <title>Genome-scale phylogeny and comparative genomics of the fungal order Sordariales.</title>
        <authorList>
            <consortium name="Lawrence Berkeley National Laboratory"/>
            <person name="Hensen N."/>
            <person name="Bonometti L."/>
            <person name="Westerberg I."/>
            <person name="Brannstrom I.O."/>
            <person name="Guillou S."/>
            <person name="Cros-Aarteil S."/>
            <person name="Calhoun S."/>
            <person name="Haridas S."/>
            <person name="Kuo A."/>
            <person name="Mondo S."/>
            <person name="Pangilinan J."/>
            <person name="Riley R."/>
            <person name="Labutti K."/>
            <person name="Andreopoulos B."/>
            <person name="Lipzen A."/>
            <person name="Chen C."/>
            <person name="Yanf M."/>
            <person name="Daum C."/>
            <person name="Ng V."/>
            <person name="Clum A."/>
            <person name="Steindorff A."/>
            <person name="Ohm R."/>
            <person name="Martin F."/>
            <person name="Silar P."/>
            <person name="Natvig D."/>
            <person name="Lalanne C."/>
            <person name="Gautier V."/>
            <person name="Ament-Velasquez S.L."/>
            <person name="Kruys A."/>
            <person name="Hutchinson M.I."/>
            <person name="Powell A.J."/>
            <person name="Barry K."/>
            <person name="Miller A.N."/>
            <person name="Grigoriev I.V."/>
            <person name="Debuchy R."/>
            <person name="Gladieux P."/>
            <person name="Thoren M.H."/>
            <person name="Johannesson H."/>
        </authorList>
    </citation>
    <scope>NUCLEOTIDE SEQUENCE</scope>
    <source>
        <strain evidence="1">SMH2532-1</strain>
    </source>
</reference>
<name>A0AA39Y3W2_9PEZI</name>
<evidence type="ECO:0000313" key="2">
    <source>
        <dbReference type="Proteomes" id="UP001174936"/>
    </source>
</evidence>
<comment type="caution">
    <text evidence="1">The sequence shown here is derived from an EMBL/GenBank/DDBJ whole genome shotgun (WGS) entry which is preliminary data.</text>
</comment>
<protein>
    <submittedName>
        <fullName evidence="1">Uncharacterized protein</fullName>
    </submittedName>
</protein>
<proteinExistence type="predicted"/>
<sequence length="329" mass="37362">MPISNEANTGHPAKTRVALLVARPLRSLIDAPLRGVCRAARFTSSCQPINFTSTSTHSLPTIQDNKCYARHLALAVVDLSIWTNDSTTLYHKLSQARFWDHRGSTLRLPLLKTRSKSGGNGERWGVDNILAIDSIEYIGEIHHSDCDISEHYFRKLWDNWVYHPVWWNCHAFALRLCYLLLDNPATQSSLASLAQWLHLETVRQIHDLESRGHHLTGVLLAAAANPIYVLIPIPNSLSKISAKLDKAQMKNWQANMDRLDERIPALKEFHAMQRAAIGELAEIIATRRHKIPLLTFFSRSGWKWALLGRVQDSPLKDVMATARQSRYLQ</sequence>
<evidence type="ECO:0000313" key="1">
    <source>
        <dbReference type="EMBL" id="KAK0645453.1"/>
    </source>
</evidence>
<dbReference type="EMBL" id="JAULSV010000004">
    <property type="protein sequence ID" value="KAK0645453.1"/>
    <property type="molecule type" value="Genomic_DNA"/>
</dbReference>
<keyword evidence="2" id="KW-1185">Reference proteome</keyword>